<dbReference type="InterPro" id="IPR043504">
    <property type="entry name" value="Peptidase_S1_PA_chymotrypsin"/>
</dbReference>
<sequence length="347" mass="34661">MPARTRRPLRALAGALATGALAELAPAGQAAAAPAAPAPGPATTLLSAAGGAGEQQRVATYWTPERMRAAVPLDVSRTAEQQAGGTTAGARPLSATTALSEVVGRGSRTTAAPAQTTGVPWSGGGAVARIAGKVFFVSGGRPYVCSGSSVESGNRSTVVTAGHCLTEGGVDATDVAFVPGYSAGNAPYGTWVATALSTTSQWRDGDQATAAAMNYDVGFAVVAPRPDGARLADVVGAFPIAFDAPAGQRLAVFGYPSSAPYDGQSLQHCRGRGFADTSPQSTDLGVNCFMTGGSSGGPWLSGFDGSTGTVTSVVSFSYAGADSVLYGPRFGAVVREVYTAASSRAVA</sequence>
<name>A0ABP9HQK3_9ACTN</name>
<gene>
    <name evidence="3" type="ORF">GCM10023225_16640</name>
</gene>
<dbReference type="SUPFAM" id="SSF50494">
    <property type="entry name" value="Trypsin-like serine proteases"/>
    <property type="match status" value="1"/>
</dbReference>
<evidence type="ECO:0000256" key="1">
    <source>
        <dbReference type="ARBA" id="ARBA00022729"/>
    </source>
</evidence>
<evidence type="ECO:0000313" key="4">
    <source>
        <dbReference type="Proteomes" id="UP001501195"/>
    </source>
</evidence>
<dbReference type="EMBL" id="BAABIL010000217">
    <property type="protein sequence ID" value="GAA4976334.1"/>
    <property type="molecule type" value="Genomic_DNA"/>
</dbReference>
<dbReference type="InterPro" id="IPR009003">
    <property type="entry name" value="Peptidase_S1_PA"/>
</dbReference>
<reference evidence="4" key="1">
    <citation type="journal article" date="2019" name="Int. J. Syst. Evol. Microbiol.">
        <title>The Global Catalogue of Microorganisms (GCM) 10K type strain sequencing project: providing services to taxonomists for standard genome sequencing and annotation.</title>
        <authorList>
            <consortium name="The Broad Institute Genomics Platform"/>
            <consortium name="The Broad Institute Genome Sequencing Center for Infectious Disease"/>
            <person name="Wu L."/>
            <person name="Ma J."/>
        </authorList>
    </citation>
    <scope>NUCLEOTIDE SEQUENCE [LARGE SCALE GENOMIC DNA]</scope>
    <source>
        <strain evidence="4">JCM 18126</strain>
    </source>
</reference>
<dbReference type="RefSeq" id="WP_345711990.1">
    <property type="nucleotide sequence ID" value="NZ_BAABIL010000217.1"/>
</dbReference>
<dbReference type="Gene3D" id="2.40.10.10">
    <property type="entry name" value="Trypsin-like serine proteases"/>
    <property type="match status" value="2"/>
</dbReference>
<dbReference type="InterPro" id="IPR050966">
    <property type="entry name" value="Glutamyl_endopeptidase"/>
</dbReference>
<dbReference type="InterPro" id="IPR018114">
    <property type="entry name" value="TRYPSIN_HIS"/>
</dbReference>
<keyword evidence="1 2" id="KW-0732">Signal</keyword>
<keyword evidence="4" id="KW-1185">Reference proteome</keyword>
<feature type="chain" id="PRO_5046064076" evidence="2">
    <location>
        <begin position="23"/>
        <end position="347"/>
    </location>
</feature>
<feature type="signal peptide" evidence="2">
    <location>
        <begin position="1"/>
        <end position="22"/>
    </location>
</feature>
<accession>A0ABP9HQK3</accession>
<dbReference type="Proteomes" id="UP001501195">
    <property type="component" value="Unassembled WGS sequence"/>
</dbReference>
<organism evidence="3 4">
    <name type="scientific">Kineococcus glutinatus</name>
    <dbReference type="NCBI Taxonomy" id="1070872"/>
    <lineage>
        <taxon>Bacteria</taxon>
        <taxon>Bacillati</taxon>
        <taxon>Actinomycetota</taxon>
        <taxon>Actinomycetes</taxon>
        <taxon>Kineosporiales</taxon>
        <taxon>Kineosporiaceae</taxon>
        <taxon>Kineococcus</taxon>
    </lineage>
</organism>
<dbReference type="PANTHER" id="PTHR15462">
    <property type="entry name" value="SERINE PROTEASE"/>
    <property type="match status" value="1"/>
</dbReference>
<evidence type="ECO:0000256" key="2">
    <source>
        <dbReference type="SAM" id="SignalP"/>
    </source>
</evidence>
<comment type="caution">
    <text evidence="3">The sequence shown here is derived from an EMBL/GenBank/DDBJ whole genome shotgun (WGS) entry which is preliminary data.</text>
</comment>
<dbReference type="PROSITE" id="PS00134">
    <property type="entry name" value="TRYPSIN_HIS"/>
    <property type="match status" value="1"/>
</dbReference>
<protein>
    <submittedName>
        <fullName evidence="3">Peptidase</fullName>
    </submittedName>
</protein>
<evidence type="ECO:0000313" key="3">
    <source>
        <dbReference type="EMBL" id="GAA4976334.1"/>
    </source>
</evidence>
<proteinExistence type="predicted"/>